<sequence>MGYLGASLGLLFRLAFLARSVLRGLRNLSTSVVGRSSFSLSAIGPVVLLGLPRSFVLFTWIPLFEGFMNKRGFSLFGQFVTWSDLLRELFLASLFVLITVNYAILEFVIRKLAYLYNYLGIQ</sequence>
<proteinExistence type="predicted"/>
<evidence type="ECO:0000256" key="1">
    <source>
        <dbReference type="SAM" id="Phobius"/>
    </source>
</evidence>
<gene>
    <name evidence="2" type="ORF">V0288_17910</name>
</gene>
<accession>A0AAW9QXS7</accession>
<dbReference type="EMBL" id="JBAFSM010000039">
    <property type="protein sequence ID" value="MEG3439006.1"/>
    <property type="molecule type" value="Genomic_DNA"/>
</dbReference>
<keyword evidence="1" id="KW-0472">Membrane</keyword>
<dbReference type="AlphaFoldDB" id="A0AAW9QXS7"/>
<keyword evidence="3" id="KW-1185">Reference proteome</keyword>
<feature type="transmembrane region" description="Helical" evidence="1">
    <location>
        <begin position="85"/>
        <end position="105"/>
    </location>
</feature>
<evidence type="ECO:0000313" key="2">
    <source>
        <dbReference type="EMBL" id="MEG3439006.1"/>
    </source>
</evidence>
<comment type="caution">
    <text evidence="2">The sequence shown here is derived from an EMBL/GenBank/DDBJ whole genome shotgun (WGS) entry which is preliminary data.</text>
</comment>
<feature type="transmembrane region" description="Helical" evidence="1">
    <location>
        <begin position="41"/>
        <end position="64"/>
    </location>
</feature>
<protein>
    <submittedName>
        <fullName evidence="2">Uncharacterized protein</fullName>
    </submittedName>
</protein>
<reference evidence="2 3" key="1">
    <citation type="submission" date="2024-01" db="EMBL/GenBank/DDBJ databases">
        <title>Genomic insights into the taxonomy and metabolism of the cyanobacterium Pannus brasiliensis CCIBt3594.</title>
        <authorList>
            <person name="Machado M."/>
            <person name="Botero N.B."/>
            <person name="Andreote A.P.D."/>
            <person name="Feitosa A.M.T."/>
            <person name="Popin R."/>
            <person name="Sivonen K."/>
            <person name="Fiore M.F."/>
        </authorList>
    </citation>
    <scope>NUCLEOTIDE SEQUENCE [LARGE SCALE GENOMIC DNA]</scope>
    <source>
        <strain evidence="2 3">CCIBt3594</strain>
    </source>
</reference>
<keyword evidence="1" id="KW-1133">Transmembrane helix</keyword>
<name>A0AAW9QXS7_9CHRO</name>
<keyword evidence="1" id="KW-0812">Transmembrane</keyword>
<dbReference type="Proteomes" id="UP001328733">
    <property type="component" value="Unassembled WGS sequence"/>
</dbReference>
<evidence type="ECO:0000313" key="3">
    <source>
        <dbReference type="Proteomes" id="UP001328733"/>
    </source>
</evidence>
<organism evidence="2 3">
    <name type="scientific">Pannus brasiliensis CCIBt3594</name>
    <dbReference type="NCBI Taxonomy" id="1427578"/>
    <lineage>
        <taxon>Bacteria</taxon>
        <taxon>Bacillati</taxon>
        <taxon>Cyanobacteriota</taxon>
        <taxon>Cyanophyceae</taxon>
        <taxon>Oscillatoriophycideae</taxon>
        <taxon>Chroococcales</taxon>
        <taxon>Microcystaceae</taxon>
        <taxon>Pannus</taxon>
    </lineage>
</organism>